<feature type="non-terminal residue" evidence="1">
    <location>
        <position position="78"/>
    </location>
</feature>
<dbReference type="AlphaFoldDB" id="A0A851BWE4"/>
<dbReference type="Proteomes" id="UP000631391">
    <property type="component" value="Unassembled WGS sequence"/>
</dbReference>
<name>A0A851BWE4_PICGY</name>
<comment type="caution">
    <text evidence="1">The sequence shown here is derived from an EMBL/GenBank/DDBJ whole genome shotgun (WGS) entry which is preliminary data.</text>
</comment>
<sequence>VSLAVAAVRAQIEQEARLETTEGTGINIKCSHPNMRTGDFIHFYRQLPGRSPELVAVTAKTSVEVKAPEGRLWVSADR</sequence>
<dbReference type="SUPFAM" id="SSF48726">
    <property type="entry name" value="Immunoglobulin"/>
    <property type="match status" value="1"/>
</dbReference>
<dbReference type="Gene3D" id="2.60.40.10">
    <property type="entry name" value="Immunoglobulins"/>
    <property type="match status" value="1"/>
</dbReference>
<dbReference type="EMBL" id="WEKY01095276">
    <property type="protein sequence ID" value="NWI48593.1"/>
    <property type="molecule type" value="Genomic_DNA"/>
</dbReference>
<feature type="non-terminal residue" evidence="1">
    <location>
        <position position="1"/>
    </location>
</feature>
<protein>
    <submittedName>
        <fullName evidence="1">TVA4 protein</fullName>
    </submittedName>
</protein>
<evidence type="ECO:0000313" key="2">
    <source>
        <dbReference type="Proteomes" id="UP000631391"/>
    </source>
</evidence>
<accession>A0A851BWE4</accession>
<evidence type="ECO:0000313" key="1">
    <source>
        <dbReference type="EMBL" id="NWI48593.1"/>
    </source>
</evidence>
<dbReference type="InterPro" id="IPR013783">
    <property type="entry name" value="Ig-like_fold"/>
</dbReference>
<organism evidence="1 2">
    <name type="scientific">Picathartes gymnocephalus</name>
    <name type="common">White-necked rockfowl</name>
    <dbReference type="NCBI Taxonomy" id="175131"/>
    <lineage>
        <taxon>Eukaryota</taxon>
        <taxon>Metazoa</taxon>
        <taxon>Chordata</taxon>
        <taxon>Craniata</taxon>
        <taxon>Vertebrata</taxon>
        <taxon>Euteleostomi</taxon>
        <taxon>Archelosauria</taxon>
        <taxon>Archosauria</taxon>
        <taxon>Dinosauria</taxon>
        <taxon>Saurischia</taxon>
        <taxon>Theropoda</taxon>
        <taxon>Coelurosauria</taxon>
        <taxon>Aves</taxon>
        <taxon>Neognathae</taxon>
        <taxon>Neoaves</taxon>
        <taxon>Telluraves</taxon>
        <taxon>Australaves</taxon>
        <taxon>Passeriformes</taxon>
        <taxon>Picathartidae</taxon>
        <taxon>Picathartes</taxon>
    </lineage>
</organism>
<reference evidence="1" key="1">
    <citation type="submission" date="2019-10" db="EMBL/GenBank/DDBJ databases">
        <title>Bird 10,000 Genomes (B10K) Project - Family phase.</title>
        <authorList>
            <person name="Zhang G."/>
        </authorList>
    </citation>
    <scope>NUCLEOTIDE SEQUENCE</scope>
    <source>
        <strain evidence="1">B10K-DU-012-30</strain>
        <tissue evidence="1">Muscle</tissue>
    </source>
</reference>
<dbReference type="InterPro" id="IPR036179">
    <property type="entry name" value="Ig-like_dom_sf"/>
</dbReference>
<proteinExistence type="predicted"/>
<keyword evidence="2" id="KW-1185">Reference proteome</keyword>
<dbReference type="OrthoDB" id="9631130at2759"/>
<gene>
    <name evidence="1" type="primary">Trav4</name>
    <name evidence="1" type="ORF">PICGYM_R12570</name>
</gene>